<evidence type="ECO:0000256" key="2">
    <source>
        <dbReference type="SAM" id="Phobius"/>
    </source>
</evidence>
<dbReference type="Proteomes" id="UP000823964">
    <property type="component" value="Unassembled WGS sequence"/>
</dbReference>
<evidence type="ECO:0000313" key="4">
    <source>
        <dbReference type="Proteomes" id="UP000823964"/>
    </source>
</evidence>
<keyword evidence="2" id="KW-1133">Transmembrane helix</keyword>
<feature type="transmembrane region" description="Helical" evidence="2">
    <location>
        <begin position="39"/>
        <end position="59"/>
    </location>
</feature>
<dbReference type="EMBL" id="DXFQ01000036">
    <property type="protein sequence ID" value="HIX19400.1"/>
    <property type="molecule type" value="Genomic_DNA"/>
</dbReference>
<feature type="transmembrane region" description="Helical" evidence="2">
    <location>
        <begin position="6"/>
        <end position="27"/>
    </location>
</feature>
<keyword evidence="2" id="KW-0812">Transmembrane</keyword>
<reference evidence="3" key="2">
    <citation type="submission" date="2021-04" db="EMBL/GenBank/DDBJ databases">
        <authorList>
            <person name="Gilroy R."/>
        </authorList>
    </citation>
    <scope>NUCLEOTIDE SEQUENCE</scope>
    <source>
        <strain evidence="3">14975</strain>
    </source>
</reference>
<gene>
    <name evidence="3" type="ORF">H9862_02210</name>
</gene>
<evidence type="ECO:0000256" key="1">
    <source>
        <dbReference type="SAM" id="Coils"/>
    </source>
</evidence>
<name>A0A9D2AGJ8_9BACT</name>
<accession>A0A9D2AGJ8</accession>
<feature type="coiled-coil region" evidence="1">
    <location>
        <begin position="108"/>
        <end position="158"/>
    </location>
</feature>
<protein>
    <submittedName>
        <fullName evidence="3">Uncharacterized protein</fullName>
    </submittedName>
</protein>
<evidence type="ECO:0000313" key="3">
    <source>
        <dbReference type="EMBL" id="HIX19400.1"/>
    </source>
</evidence>
<keyword evidence="1" id="KW-0175">Coiled coil</keyword>
<reference evidence="3" key="1">
    <citation type="journal article" date="2021" name="PeerJ">
        <title>Extensive microbial diversity within the chicken gut microbiome revealed by metagenomics and culture.</title>
        <authorList>
            <person name="Gilroy R."/>
            <person name="Ravi A."/>
            <person name="Getino M."/>
            <person name="Pursley I."/>
            <person name="Horton D.L."/>
            <person name="Alikhan N.F."/>
            <person name="Baker D."/>
            <person name="Gharbi K."/>
            <person name="Hall N."/>
            <person name="Watson M."/>
            <person name="Adriaenssens E.M."/>
            <person name="Foster-Nyarko E."/>
            <person name="Jarju S."/>
            <person name="Secka A."/>
            <person name="Antonio M."/>
            <person name="Oren A."/>
            <person name="Chaudhuri R.R."/>
            <person name="La Ragione R."/>
            <person name="Hildebrand F."/>
            <person name="Pallen M.J."/>
        </authorList>
    </citation>
    <scope>NUCLEOTIDE SEQUENCE</scope>
    <source>
        <strain evidence="3">14975</strain>
    </source>
</reference>
<sequence>MGIIWLLVLSAGAALVITGFLRVLSFVMPDRGADGDNRGCLVVILCILSILILGNWLMYHADDMQSSVPRELRLVHPMLQKHSNVMVDYVSRSHPNLADNYGDLFRLHASMEESLRALREEMQTMSTEGGRRAFEKGIREKEADLRRVERMIAATEHVAGCAYFAEMLLYLGEKVNSSSLEEQMARLVSESNQALSRPAE</sequence>
<proteinExistence type="predicted"/>
<keyword evidence="2" id="KW-0472">Membrane</keyword>
<comment type="caution">
    <text evidence="3">The sequence shown here is derived from an EMBL/GenBank/DDBJ whole genome shotgun (WGS) entry which is preliminary data.</text>
</comment>
<organism evidence="3 4">
    <name type="scientific">Candidatus Akkermansia intestinigallinarum</name>
    <dbReference type="NCBI Taxonomy" id="2838431"/>
    <lineage>
        <taxon>Bacteria</taxon>
        <taxon>Pseudomonadati</taxon>
        <taxon>Verrucomicrobiota</taxon>
        <taxon>Verrucomicrobiia</taxon>
        <taxon>Verrucomicrobiales</taxon>
        <taxon>Akkermansiaceae</taxon>
        <taxon>Akkermansia</taxon>
    </lineage>
</organism>
<dbReference type="AlphaFoldDB" id="A0A9D2AGJ8"/>